<evidence type="ECO:0000259" key="1">
    <source>
        <dbReference type="Pfam" id="PF00534"/>
    </source>
</evidence>
<dbReference type="Pfam" id="PF13477">
    <property type="entry name" value="Glyco_trans_4_2"/>
    <property type="match status" value="1"/>
</dbReference>
<reference evidence="4" key="1">
    <citation type="submission" date="2014-07" db="EMBL/GenBank/DDBJ databases">
        <authorList>
            <person name="Wibberg D."/>
        </authorList>
    </citation>
    <scope>NUCLEOTIDE SEQUENCE [LARGE SCALE GENOMIC DNA]</scope>
    <source>
        <strain evidence="4">DG5</strain>
    </source>
</reference>
<evidence type="ECO:0000259" key="2">
    <source>
        <dbReference type="Pfam" id="PF13477"/>
    </source>
</evidence>
<gene>
    <name evidence="3" type="ORF">CCDG5_0716</name>
</gene>
<accession>A0A078KRW0</accession>
<sequence length="372" mass="41445">MRIAVLAAAKSIHTIKWVKAFAKNGHVVKLFSLPDQKAPPGVLDDIRVHYLHRGGVAGYWLCARELKKQLLQFRPDVLNVHYASGYGTLGRLCGIKPVLLSVWGSDVYDFPNAGQINKRMLIKNLEAATAIASTSYAMAEQVRRVHLTDKKIYITPFGVDTSVFCRCGEPPKDRITIGIVKALEPKYGVEYLIRAFSLFKNRMIKENKMPPNGIKLEIYGDGSLLPSLKALAHELNIEEEVQFHGAVPHAYVPRIMSSFDIFCAPSVEDSESFGVAAVEAMACEVPVVVSDVDGFKEVVINNETGFIVTRRDPVLLANKLFTLAVSPELRYTMGQAGRRHVQDCYEWADCVRKMENALTETAMSSLMNRRNS</sequence>
<keyword evidence="3" id="KW-0808">Transferase</keyword>
<dbReference type="STRING" id="29343.CCDG5_0716"/>
<dbReference type="Pfam" id="PF00534">
    <property type="entry name" value="Glycos_transf_1"/>
    <property type="match status" value="1"/>
</dbReference>
<protein>
    <submittedName>
        <fullName evidence="3">Group 1 glycosyl transferase</fullName>
    </submittedName>
</protein>
<dbReference type="PANTHER" id="PTHR12526">
    <property type="entry name" value="GLYCOSYLTRANSFERASE"/>
    <property type="match status" value="1"/>
</dbReference>
<dbReference type="KEGG" id="ccel:CCDG5_0716"/>
<dbReference type="GO" id="GO:0016757">
    <property type="term" value="F:glycosyltransferase activity"/>
    <property type="evidence" value="ECO:0007669"/>
    <property type="project" value="InterPro"/>
</dbReference>
<dbReference type="InterPro" id="IPR001296">
    <property type="entry name" value="Glyco_trans_1"/>
</dbReference>
<dbReference type="Gene3D" id="3.40.50.2000">
    <property type="entry name" value="Glycogen Phosphorylase B"/>
    <property type="match status" value="2"/>
</dbReference>
<organism evidence="3 4">
    <name type="scientific">[Clostridium] cellulosi</name>
    <dbReference type="NCBI Taxonomy" id="29343"/>
    <lineage>
        <taxon>Bacteria</taxon>
        <taxon>Bacillati</taxon>
        <taxon>Bacillota</taxon>
        <taxon>Clostridia</taxon>
        <taxon>Eubacteriales</taxon>
        <taxon>Oscillospiraceae</taxon>
        <taxon>Oscillospiraceae incertae sedis</taxon>
    </lineage>
</organism>
<feature type="domain" description="Glycosyltransferase subfamily 4-like N-terminal" evidence="2">
    <location>
        <begin position="2"/>
        <end position="135"/>
    </location>
</feature>
<dbReference type="EMBL" id="LM995447">
    <property type="protein sequence ID" value="CDZ23845.1"/>
    <property type="molecule type" value="Genomic_DNA"/>
</dbReference>
<dbReference type="SUPFAM" id="SSF53756">
    <property type="entry name" value="UDP-Glycosyltransferase/glycogen phosphorylase"/>
    <property type="match status" value="1"/>
</dbReference>
<dbReference type="AlphaFoldDB" id="A0A078KRW0"/>
<proteinExistence type="predicted"/>
<dbReference type="HOGENOM" id="CLU_009583_2_5_9"/>
<feature type="domain" description="Glycosyl transferase family 1" evidence="1">
    <location>
        <begin position="171"/>
        <end position="339"/>
    </location>
</feature>
<dbReference type="OrthoDB" id="9802525at2"/>
<evidence type="ECO:0000313" key="4">
    <source>
        <dbReference type="Proteomes" id="UP000032431"/>
    </source>
</evidence>
<name>A0A078KRW0_9FIRM</name>
<keyword evidence="4" id="KW-1185">Reference proteome</keyword>
<evidence type="ECO:0000313" key="3">
    <source>
        <dbReference type="EMBL" id="CDZ23845.1"/>
    </source>
</evidence>
<dbReference type="PANTHER" id="PTHR12526:SF638">
    <property type="entry name" value="SPORE COAT PROTEIN SA"/>
    <property type="match status" value="1"/>
</dbReference>
<dbReference type="Proteomes" id="UP000032431">
    <property type="component" value="Chromosome I"/>
</dbReference>
<dbReference type="PATRIC" id="fig|29343.3.peg.750"/>
<dbReference type="InterPro" id="IPR028098">
    <property type="entry name" value="Glyco_trans_4-like_N"/>
</dbReference>